<evidence type="ECO:0000313" key="3">
    <source>
        <dbReference type="Proteomes" id="UP001364890"/>
    </source>
</evidence>
<dbReference type="Proteomes" id="UP001364890">
    <property type="component" value="Unassembled WGS sequence"/>
</dbReference>
<keyword evidence="1" id="KW-1133">Transmembrane helix</keyword>
<sequence length="44" mass="4555">MGLFTVTVLGVAGGIGVVGYVIISYFAKAMNTHDSITVDPKPSK</sequence>
<reference evidence="2 3" key="1">
    <citation type="submission" date="2024-01" db="EMBL/GenBank/DDBJ databases">
        <title>Seven novel Bacillus-like species.</title>
        <authorList>
            <person name="Liu G."/>
        </authorList>
    </citation>
    <scope>NUCLEOTIDE SEQUENCE [LARGE SCALE GENOMIC DNA]</scope>
    <source>
        <strain evidence="2 3">FJAT-51614</strain>
    </source>
</reference>
<gene>
    <name evidence="2" type="ORF">WAX74_11175</name>
</gene>
<keyword evidence="1" id="KW-0812">Transmembrane</keyword>
<dbReference type="RefSeq" id="WP_336497756.1">
    <property type="nucleotide sequence ID" value="NZ_JBAWSY010000007.1"/>
</dbReference>
<evidence type="ECO:0008006" key="4">
    <source>
        <dbReference type="Google" id="ProtNLM"/>
    </source>
</evidence>
<accession>A0ABU8F599</accession>
<proteinExistence type="predicted"/>
<evidence type="ECO:0000256" key="1">
    <source>
        <dbReference type="SAM" id="Phobius"/>
    </source>
</evidence>
<evidence type="ECO:0000313" key="2">
    <source>
        <dbReference type="EMBL" id="MEI4770196.1"/>
    </source>
</evidence>
<keyword evidence="3" id="KW-1185">Reference proteome</keyword>
<dbReference type="EMBL" id="JBAWSY010000007">
    <property type="protein sequence ID" value="MEI4770196.1"/>
    <property type="molecule type" value="Genomic_DNA"/>
</dbReference>
<keyword evidence="1" id="KW-0472">Membrane</keyword>
<protein>
    <recommendedName>
        <fullName evidence="4">YtzI protein</fullName>
    </recommendedName>
</protein>
<feature type="transmembrane region" description="Helical" evidence="1">
    <location>
        <begin position="6"/>
        <end position="27"/>
    </location>
</feature>
<name>A0ABU8F599_9BACI</name>
<comment type="caution">
    <text evidence="2">The sequence shown here is derived from an EMBL/GenBank/DDBJ whole genome shotgun (WGS) entry which is preliminary data.</text>
</comment>
<organism evidence="2 3">
    <name type="scientific">Psychrobacillus mangrovi</name>
    <dbReference type="NCBI Taxonomy" id="3117745"/>
    <lineage>
        <taxon>Bacteria</taxon>
        <taxon>Bacillati</taxon>
        <taxon>Bacillota</taxon>
        <taxon>Bacilli</taxon>
        <taxon>Bacillales</taxon>
        <taxon>Bacillaceae</taxon>
        <taxon>Psychrobacillus</taxon>
    </lineage>
</organism>